<dbReference type="Proteomes" id="UP000219494">
    <property type="component" value="Unassembled WGS sequence"/>
</dbReference>
<evidence type="ECO:0000256" key="1">
    <source>
        <dbReference type="ARBA" id="ARBA00022553"/>
    </source>
</evidence>
<dbReference type="PANTHER" id="PTHR44591:SF21">
    <property type="entry name" value="TWO-COMPONENT RESPONSE REGULATOR"/>
    <property type="match status" value="1"/>
</dbReference>
<dbReference type="SUPFAM" id="SSF52172">
    <property type="entry name" value="CheY-like"/>
    <property type="match status" value="1"/>
</dbReference>
<dbReference type="Gene3D" id="3.40.50.2300">
    <property type="match status" value="1"/>
</dbReference>
<protein>
    <submittedName>
        <fullName evidence="4">Response regulator receiver domain-containing protein</fullName>
    </submittedName>
</protein>
<feature type="modified residue" description="4-aspartylphosphate" evidence="2">
    <location>
        <position position="63"/>
    </location>
</feature>
<dbReference type="PROSITE" id="PS50110">
    <property type="entry name" value="RESPONSE_REGULATORY"/>
    <property type="match status" value="1"/>
</dbReference>
<feature type="domain" description="Response regulatory" evidence="3">
    <location>
        <begin position="13"/>
        <end position="126"/>
    </location>
</feature>
<dbReference type="EMBL" id="OBMI01000001">
    <property type="protein sequence ID" value="SOB78860.1"/>
    <property type="molecule type" value="Genomic_DNA"/>
</dbReference>
<dbReference type="RefSeq" id="WP_097062212.1">
    <property type="nucleotide sequence ID" value="NZ_OBMI01000001.1"/>
</dbReference>
<dbReference type="InterPro" id="IPR050595">
    <property type="entry name" value="Bact_response_regulator"/>
</dbReference>
<evidence type="ECO:0000313" key="4">
    <source>
        <dbReference type="EMBL" id="SOB78860.1"/>
    </source>
</evidence>
<dbReference type="AlphaFoldDB" id="A0A285QAA7"/>
<accession>A0A285QAA7</accession>
<sequence length="127" mass="13849">MIIGRGDVGGSVIVLIVEDEPLQRLDMIDIAEEAGFEVLEAHDADHAIALLEKRTDVRLVLTDIDMPGAMDGLKLAAAVRRRWPPIKIIVTTAGVAPVQADLPNGAVFLPKPLNHRRVIETMNRLMA</sequence>
<dbReference type="OrthoDB" id="9784719at2"/>
<proteinExistence type="predicted"/>
<reference evidence="4 5" key="1">
    <citation type="submission" date="2017-07" db="EMBL/GenBank/DDBJ databases">
        <authorList>
            <person name="Sun Z.S."/>
            <person name="Albrecht U."/>
            <person name="Echele G."/>
            <person name="Lee C.C."/>
        </authorList>
    </citation>
    <scope>NUCLEOTIDE SEQUENCE [LARGE SCALE GENOMIC DNA]</scope>
    <source>
        <strain evidence="4 5">CGMCC 1.12672</strain>
    </source>
</reference>
<dbReference type="Pfam" id="PF00072">
    <property type="entry name" value="Response_reg"/>
    <property type="match status" value="1"/>
</dbReference>
<dbReference type="SMART" id="SM00448">
    <property type="entry name" value="REC"/>
    <property type="match status" value="1"/>
</dbReference>
<evidence type="ECO:0000259" key="3">
    <source>
        <dbReference type="PROSITE" id="PS50110"/>
    </source>
</evidence>
<keyword evidence="1 2" id="KW-0597">Phosphoprotein</keyword>
<evidence type="ECO:0000313" key="5">
    <source>
        <dbReference type="Proteomes" id="UP000219494"/>
    </source>
</evidence>
<dbReference type="PANTHER" id="PTHR44591">
    <property type="entry name" value="STRESS RESPONSE REGULATOR PROTEIN 1"/>
    <property type="match status" value="1"/>
</dbReference>
<organism evidence="4 5">
    <name type="scientific">Sphingomonas guangdongensis</name>
    <dbReference type="NCBI Taxonomy" id="1141890"/>
    <lineage>
        <taxon>Bacteria</taxon>
        <taxon>Pseudomonadati</taxon>
        <taxon>Pseudomonadota</taxon>
        <taxon>Alphaproteobacteria</taxon>
        <taxon>Sphingomonadales</taxon>
        <taxon>Sphingomonadaceae</taxon>
        <taxon>Sphingomonas</taxon>
    </lineage>
</organism>
<gene>
    <name evidence="4" type="ORF">SAMN06297144_0250</name>
</gene>
<evidence type="ECO:0000256" key="2">
    <source>
        <dbReference type="PROSITE-ProRule" id="PRU00169"/>
    </source>
</evidence>
<dbReference type="InterPro" id="IPR011006">
    <property type="entry name" value="CheY-like_superfamily"/>
</dbReference>
<dbReference type="GO" id="GO:0000160">
    <property type="term" value="P:phosphorelay signal transduction system"/>
    <property type="evidence" value="ECO:0007669"/>
    <property type="project" value="InterPro"/>
</dbReference>
<dbReference type="InterPro" id="IPR001789">
    <property type="entry name" value="Sig_transdc_resp-reg_receiver"/>
</dbReference>
<keyword evidence="5" id="KW-1185">Reference proteome</keyword>
<name>A0A285QAA7_9SPHN</name>